<evidence type="ECO:0000313" key="6">
    <source>
        <dbReference type="EMBL" id="KAJ0985103.1"/>
    </source>
</evidence>
<organism evidence="6 7">
    <name type="scientific">Dioscorea zingiberensis</name>
    <dbReference type="NCBI Taxonomy" id="325984"/>
    <lineage>
        <taxon>Eukaryota</taxon>
        <taxon>Viridiplantae</taxon>
        <taxon>Streptophyta</taxon>
        <taxon>Embryophyta</taxon>
        <taxon>Tracheophyta</taxon>
        <taxon>Spermatophyta</taxon>
        <taxon>Magnoliopsida</taxon>
        <taxon>Liliopsida</taxon>
        <taxon>Dioscoreales</taxon>
        <taxon>Dioscoreaceae</taxon>
        <taxon>Dioscorea</taxon>
    </lineage>
</organism>
<reference evidence="6" key="2">
    <citation type="journal article" date="2022" name="Hortic Res">
        <title>The genome of Dioscorea zingiberensis sheds light on the biosynthesis, origin and evolution of the medicinally important diosgenin saponins.</title>
        <authorList>
            <person name="Li Y."/>
            <person name="Tan C."/>
            <person name="Li Z."/>
            <person name="Guo J."/>
            <person name="Li S."/>
            <person name="Chen X."/>
            <person name="Wang C."/>
            <person name="Dai X."/>
            <person name="Yang H."/>
            <person name="Song W."/>
            <person name="Hou L."/>
            <person name="Xu J."/>
            <person name="Tong Z."/>
            <person name="Xu A."/>
            <person name="Yuan X."/>
            <person name="Wang W."/>
            <person name="Yang Q."/>
            <person name="Chen L."/>
            <person name="Sun Z."/>
            <person name="Wang K."/>
            <person name="Pan B."/>
            <person name="Chen J."/>
            <person name="Bao Y."/>
            <person name="Liu F."/>
            <person name="Qi X."/>
            <person name="Gang D.R."/>
            <person name="Wen J."/>
            <person name="Li J."/>
        </authorList>
    </citation>
    <scope>NUCLEOTIDE SEQUENCE</scope>
    <source>
        <strain evidence="6">Dzin_1.0</strain>
    </source>
</reference>
<evidence type="ECO:0000256" key="5">
    <source>
        <dbReference type="SAM" id="MobiDB-lite"/>
    </source>
</evidence>
<dbReference type="Proteomes" id="UP001085076">
    <property type="component" value="Miscellaneous, Linkage group lg01"/>
</dbReference>
<proteinExistence type="predicted"/>
<dbReference type="PANTHER" id="PTHR21277">
    <property type="entry name" value="TRANSCRIPTIONAL ADAPTER 1"/>
    <property type="match status" value="1"/>
</dbReference>
<dbReference type="InterPro" id="IPR024738">
    <property type="entry name" value="Hfi1/Tada1"/>
</dbReference>
<evidence type="ECO:0000313" key="7">
    <source>
        <dbReference type="Proteomes" id="UP001085076"/>
    </source>
</evidence>
<evidence type="ECO:0000256" key="3">
    <source>
        <dbReference type="ARBA" id="ARBA00023163"/>
    </source>
</evidence>
<protein>
    <recommendedName>
        <fullName evidence="8">Transcriptional coactivator Hfi1/Transcriptional adapter 1</fullName>
    </recommendedName>
</protein>
<dbReference type="EMBL" id="JAGGNH010000001">
    <property type="protein sequence ID" value="KAJ0985103.1"/>
    <property type="molecule type" value="Genomic_DNA"/>
</dbReference>
<sequence length="396" mass="44150">MQPLPLQQSRINLSDLKSQIVKKLGPKRAHWYFNHLNRLLSHKLSKPEFNKLCISILGRENVTLHNQLIRSILRNAFHAKTPPHVTHDTSFVKSAKDGRSHLSNGETLPLSPYKSRSYRDHPSPLGPSERVDAGIHQSLVAPSKVVVQQDGDWGSCVLKRLVQHHQSSSAERLAKRQRTEKLLPHDQVSVHSKSLVELVAVENQQHVGWNEDLKRIRGPLQAPLGIPFCAASVGGAGRSLPLNTSCSTISSFTSYDCVELCNTGDLRTRMEKIAQGQGLGGVTIDCANLLNCGLDAYLKELIRSSVELVRARIGLEMLKHPLSKQLSQGKPINGAWQGRHICVQNNVGPLEATHKQEKHCLISLQDFKVAMGLNPHQLGEDWPLFMEKICLRSFEE</sequence>
<dbReference type="GO" id="GO:0003713">
    <property type="term" value="F:transcription coactivator activity"/>
    <property type="evidence" value="ECO:0007669"/>
    <property type="project" value="TreeGrafter"/>
</dbReference>
<dbReference type="GO" id="GO:0000124">
    <property type="term" value="C:SAGA complex"/>
    <property type="evidence" value="ECO:0007669"/>
    <property type="project" value="TreeGrafter"/>
</dbReference>
<dbReference type="AlphaFoldDB" id="A0A9D5D6M7"/>
<dbReference type="GO" id="GO:0006357">
    <property type="term" value="P:regulation of transcription by RNA polymerase II"/>
    <property type="evidence" value="ECO:0007669"/>
    <property type="project" value="TreeGrafter"/>
</dbReference>
<dbReference type="CDD" id="cd22933">
    <property type="entry name" value="HFD_HFI1"/>
    <property type="match status" value="1"/>
</dbReference>
<name>A0A9D5D6M7_9LILI</name>
<evidence type="ECO:0008006" key="8">
    <source>
        <dbReference type="Google" id="ProtNLM"/>
    </source>
</evidence>
<dbReference type="PANTHER" id="PTHR21277:SF5">
    <property type="entry name" value="TRANSCRIPTIONAL ADAPTER 1"/>
    <property type="match status" value="1"/>
</dbReference>
<gene>
    <name evidence="6" type="ORF">J5N97_003459</name>
</gene>
<dbReference type="GO" id="GO:0005634">
    <property type="term" value="C:nucleus"/>
    <property type="evidence" value="ECO:0007669"/>
    <property type="project" value="UniProtKB-SubCell"/>
</dbReference>
<keyword evidence="4" id="KW-0539">Nucleus</keyword>
<comment type="caution">
    <text evidence="6">The sequence shown here is derived from an EMBL/GenBank/DDBJ whole genome shotgun (WGS) entry which is preliminary data.</text>
</comment>
<evidence type="ECO:0000256" key="1">
    <source>
        <dbReference type="ARBA" id="ARBA00004123"/>
    </source>
</evidence>
<keyword evidence="2" id="KW-0805">Transcription regulation</keyword>
<reference evidence="6" key="1">
    <citation type="submission" date="2021-03" db="EMBL/GenBank/DDBJ databases">
        <authorList>
            <person name="Li Z."/>
            <person name="Yang C."/>
        </authorList>
    </citation>
    <scope>NUCLEOTIDE SEQUENCE</scope>
    <source>
        <strain evidence="6">Dzin_1.0</strain>
        <tissue evidence="6">Leaf</tissue>
    </source>
</reference>
<evidence type="ECO:0000256" key="4">
    <source>
        <dbReference type="ARBA" id="ARBA00023242"/>
    </source>
</evidence>
<keyword evidence="3" id="KW-0804">Transcription</keyword>
<evidence type="ECO:0000256" key="2">
    <source>
        <dbReference type="ARBA" id="ARBA00023015"/>
    </source>
</evidence>
<keyword evidence="7" id="KW-1185">Reference proteome</keyword>
<dbReference type="Pfam" id="PF12767">
    <property type="entry name" value="SAGA-Tad1"/>
    <property type="match status" value="1"/>
</dbReference>
<dbReference type="OrthoDB" id="10264870at2759"/>
<feature type="region of interest" description="Disordered" evidence="5">
    <location>
        <begin position="83"/>
        <end position="130"/>
    </location>
</feature>
<comment type="subcellular location">
    <subcellularLocation>
        <location evidence="1">Nucleus</location>
    </subcellularLocation>
</comment>
<accession>A0A9D5D6M7</accession>